<keyword evidence="2" id="KW-0732">Signal</keyword>
<name>A0A4S2MEC4_OPIFE</name>
<protein>
    <recommendedName>
        <fullName evidence="3">Saposin B-type domain-containing protein</fullName>
    </recommendedName>
</protein>
<dbReference type="InterPro" id="IPR011001">
    <property type="entry name" value="Saposin-like"/>
</dbReference>
<comment type="caution">
    <text evidence="4">The sequence shown here is derived from an EMBL/GenBank/DDBJ whole genome shotgun (WGS) entry which is preliminary data.</text>
</comment>
<evidence type="ECO:0000256" key="2">
    <source>
        <dbReference type="SAM" id="SignalP"/>
    </source>
</evidence>
<feature type="chain" id="PRO_5020209090" description="Saposin B-type domain-containing protein" evidence="2">
    <location>
        <begin position="23"/>
        <end position="96"/>
    </location>
</feature>
<dbReference type="InterPro" id="IPR008139">
    <property type="entry name" value="SaposinB_dom"/>
</dbReference>
<dbReference type="Gene3D" id="1.10.225.10">
    <property type="entry name" value="Saposin-like"/>
    <property type="match status" value="1"/>
</dbReference>
<feature type="domain" description="Saposin B-type" evidence="3">
    <location>
        <begin position="23"/>
        <end position="96"/>
    </location>
</feature>
<sequence>MLRVSVFILALACSVGEPSSEALKILCAACEAVVPVIQAILEAKGPLEMYLTSFCGLLGKFTEQCQAFLPEFIDLFKEGLAENSTASICKRFEMCP</sequence>
<proteinExistence type="predicted"/>
<keyword evidence="1" id="KW-1015">Disulfide bond</keyword>
<dbReference type="EMBL" id="SJOL01003411">
    <property type="protein sequence ID" value="TGZ72698.1"/>
    <property type="molecule type" value="Genomic_DNA"/>
</dbReference>
<evidence type="ECO:0000313" key="5">
    <source>
        <dbReference type="Proteomes" id="UP000308267"/>
    </source>
</evidence>
<gene>
    <name evidence="4" type="ORF">CRM22_001936</name>
</gene>
<keyword evidence="5" id="KW-1185">Reference proteome</keyword>
<dbReference type="SUPFAM" id="SSF47862">
    <property type="entry name" value="Saposin"/>
    <property type="match status" value="1"/>
</dbReference>
<dbReference type="Proteomes" id="UP000308267">
    <property type="component" value="Unassembled WGS sequence"/>
</dbReference>
<dbReference type="PROSITE" id="PS50015">
    <property type="entry name" value="SAP_B"/>
    <property type="match status" value="1"/>
</dbReference>
<evidence type="ECO:0000259" key="3">
    <source>
        <dbReference type="PROSITE" id="PS50015"/>
    </source>
</evidence>
<evidence type="ECO:0000256" key="1">
    <source>
        <dbReference type="ARBA" id="ARBA00023157"/>
    </source>
</evidence>
<feature type="signal peptide" evidence="2">
    <location>
        <begin position="1"/>
        <end position="22"/>
    </location>
</feature>
<accession>A0A4S2MEC4</accession>
<evidence type="ECO:0000313" key="4">
    <source>
        <dbReference type="EMBL" id="TGZ72698.1"/>
    </source>
</evidence>
<organism evidence="4 5">
    <name type="scientific">Opisthorchis felineus</name>
    <dbReference type="NCBI Taxonomy" id="147828"/>
    <lineage>
        <taxon>Eukaryota</taxon>
        <taxon>Metazoa</taxon>
        <taxon>Spiralia</taxon>
        <taxon>Lophotrochozoa</taxon>
        <taxon>Platyhelminthes</taxon>
        <taxon>Trematoda</taxon>
        <taxon>Digenea</taxon>
        <taxon>Opisthorchiida</taxon>
        <taxon>Opisthorchiata</taxon>
        <taxon>Opisthorchiidae</taxon>
        <taxon>Opisthorchis</taxon>
    </lineage>
</organism>
<dbReference type="SMART" id="SM00741">
    <property type="entry name" value="SapB"/>
    <property type="match status" value="1"/>
</dbReference>
<reference evidence="4 5" key="1">
    <citation type="journal article" date="2019" name="BMC Genomics">
        <title>New insights from Opisthorchis felineus genome: update on genomics of the epidemiologically important liver flukes.</title>
        <authorList>
            <person name="Ershov N.I."/>
            <person name="Mordvinov V.A."/>
            <person name="Prokhortchouk E.B."/>
            <person name="Pakharukova M.Y."/>
            <person name="Gunbin K.V."/>
            <person name="Ustyantsev K."/>
            <person name="Genaev M.A."/>
            <person name="Blinov A.G."/>
            <person name="Mazur A."/>
            <person name="Boulygina E."/>
            <person name="Tsygankova S."/>
            <person name="Khrameeva E."/>
            <person name="Chekanov N."/>
            <person name="Fan G."/>
            <person name="Xiao A."/>
            <person name="Zhang H."/>
            <person name="Xu X."/>
            <person name="Yang H."/>
            <person name="Solovyev V."/>
            <person name="Lee S.M."/>
            <person name="Liu X."/>
            <person name="Afonnikov D.A."/>
            <person name="Skryabin K.G."/>
        </authorList>
    </citation>
    <scope>NUCLEOTIDE SEQUENCE [LARGE SCALE GENOMIC DNA]</scope>
    <source>
        <strain evidence="4">AK-0245</strain>
        <tissue evidence="4">Whole organism</tissue>
    </source>
</reference>
<dbReference type="AlphaFoldDB" id="A0A4S2MEC4"/>